<name>A0AC35TWT1_9BILA</name>
<sequence>LNLLDKGVGTFEILQQTLPTVVLSRLSKMDDACFTEERVIKLFRLSQLQIEHILASVNMLFKKFPYKTQAKLLLKLDYQKKQINELKDDNAKVKATTLSASPNLFGCKKCDKIFISQDFLTIHLKNIHNKPNALNYEEDQILKCRTDQISTQNNSEQSTPWR</sequence>
<proteinExistence type="predicted"/>
<organism evidence="1 2">
    <name type="scientific">Rhabditophanes sp. KR3021</name>
    <dbReference type="NCBI Taxonomy" id="114890"/>
    <lineage>
        <taxon>Eukaryota</taxon>
        <taxon>Metazoa</taxon>
        <taxon>Ecdysozoa</taxon>
        <taxon>Nematoda</taxon>
        <taxon>Chromadorea</taxon>
        <taxon>Rhabditida</taxon>
        <taxon>Tylenchina</taxon>
        <taxon>Panagrolaimomorpha</taxon>
        <taxon>Strongyloidoidea</taxon>
        <taxon>Alloionematidae</taxon>
        <taxon>Rhabditophanes</taxon>
    </lineage>
</organism>
<evidence type="ECO:0000313" key="1">
    <source>
        <dbReference type="Proteomes" id="UP000095286"/>
    </source>
</evidence>
<dbReference type="Proteomes" id="UP000095286">
    <property type="component" value="Unplaced"/>
</dbReference>
<protein>
    <submittedName>
        <fullName evidence="2">C2H2-type domain-containing protein</fullName>
    </submittedName>
</protein>
<reference evidence="2" key="1">
    <citation type="submission" date="2016-11" db="UniProtKB">
        <authorList>
            <consortium name="WormBaseParasite"/>
        </authorList>
    </citation>
    <scope>IDENTIFICATION</scope>
    <source>
        <strain evidence="2">KR3021</strain>
    </source>
</reference>
<evidence type="ECO:0000313" key="2">
    <source>
        <dbReference type="WBParaSite" id="RSKR_0000514450.1"/>
    </source>
</evidence>
<accession>A0AC35TWT1</accession>
<dbReference type="WBParaSite" id="RSKR_0000514450.1">
    <property type="protein sequence ID" value="RSKR_0000514450.1"/>
    <property type="gene ID" value="RSKR_0000514450"/>
</dbReference>